<evidence type="ECO:0000313" key="2">
    <source>
        <dbReference type="Proteomes" id="UP000292136"/>
    </source>
</evidence>
<protein>
    <submittedName>
        <fullName evidence="1">Uncharacterized protein</fullName>
    </submittedName>
</protein>
<reference evidence="1 2" key="1">
    <citation type="submission" date="2019-02" db="EMBL/GenBank/DDBJ databases">
        <title>Genomic Encyclopedia of Type Strains, Phase IV (KMG-IV): sequencing the most valuable type-strain genomes for metagenomic binning, comparative biology and taxonomic classification.</title>
        <authorList>
            <person name="Goeker M."/>
        </authorList>
    </citation>
    <scope>NUCLEOTIDE SEQUENCE [LARGE SCALE GENOMIC DNA]</scope>
    <source>
        <strain evidence="1 2">DSM 21223</strain>
    </source>
</reference>
<organism evidence="1 2">
    <name type="scientific">Azospira oryzae</name>
    <dbReference type="NCBI Taxonomy" id="146939"/>
    <lineage>
        <taxon>Bacteria</taxon>
        <taxon>Pseudomonadati</taxon>
        <taxon>Pseudomonadota</taxon>
        <taxon>Betaproteobacteria</taxon>
        <taxon>Rhodocyclales</taxon>
        <taxon>Rhodocyclaceae</taxon>
        <taxon>Azospira</taxon>
    </lineage>
</organism>
<name>A0ABY0ITZ4_9RHOO</name>
<dbReference type="Proteomes" id="UP000292136">
    <property type="component" value="Unassembled WGS sequence"/>
</dbReference>
<comment type="caution">
    <text evidence="1">The sequence shown here is derived from an EMBL/GenBank/DDBJ whole genome shotgun (WGS) entry which is preliminary data.</text>
</comment>
<proteinExistence type="predicted"/>
<sequence length="80" mass="8845">MMHYEVLEVGPRQYKLIANGAGRHKSIEVERGFIARAEQLCNGSAFSHEFQTTPYQYGSSGGGMSFTHNAFRTTGIVKCS</sequence>
<keyword evidence="2" id="KW-1185">Reference proteome</keyword>
<evidence type="ECO:0000313" key="1">
    <source>
        <dbReference type="EMBL" id="RZT90582.1"/>
    </source>
</evidence>
<accession>A0ABY0ITZ4</accession>
<dbReference type="EMBL" id="SHKM01000001">
    <property type="protein sequence ID" value="RZT90582.1"/>
    <property type="molecule type" value="Genomic_DNA"/>
</dbReference>
<gene>
    <name evidence="1" type="ORF">EV678_1400</name>
</gene>